<dbReference type="KEGG" id="mdr:MDOR_21920"/>
<dbReference type="Proteomes" id="UP000467201">
    <property type="component" value="Chromosome"/>
</dbReference>
<evidence type="ECO:0000313" key="4">
    <source>
        <dbReference type="Proteomes" id="UP000467201"/>
    </source>
</evidence>
<dbReference type="EMBL" id="AP022605">
    <property type="protein sequence ID" value="BBZ08023.1"/>
    <property type="molecule type" value="Genomic_DNA"/>
</dbReference>
<evidence type="ECO:0000313" key="1">
    <source>
        <dbReference type="EMBL" id="BBZ08023.1"/>
    </source>
</evidence>
<dbReference type="Proteomes" id="UP000193564">
    <property type="component" value="Unassembled WGS sequence"/>
</dbReference>
<evidence type="ECO:0000313" key="2">
    <source>
        <dbReference type="EMBL" id="ORV44971.1"/>
    </source>
</evidence>
<keyword evidence="3" id="KW-1185">Reference proteome</keyword>
<proteinExistence type="predicted"/>
<gene>
    <name evidence="2" type="ORF">AWC01_02740</name>
    <name evidence="1" type="ORF">MDOR_21920</name>
</gene>
<reference evidence="2 3" key="1">
    <citation type="submission" date="2016-01" db="EMBL/GenBank/DDBJ databases">
        <title>The new phylogeny of the genus Mycobacterium.</title>
        <authorList>
            <person name="Tarcisio F."/>
            <person name="Conor M."/>
            <person name="Antonella G."/>
            <person name="Elisabetta G."/>
            <person name="Giulia F.S."/>
            <person name="Sara T."/>
            <person name="Anna F."/>
            <person name="Clotilde B."/>
            <person name="Roberto B."/>
            <person name="Veronica D.S."/>
            <person name="Fabio R."/>
            <person name="Monica P."/>
            <person name="Olivier J."/>
            <person name="Enrico T."/>
            <person name="Nicola S."/>
        </authorList>
    </citation>
    <scope>NUCLEOTIDE SEQUENCE [LARGE SCALE GENOMIC DNA]</scope>
    <source>
        <strain evidence="2 3">DSM 44339</strain>
    </source>
</reference>
<accession>A0A1X1TK52</accession>
<dbReference type="RefSeq" id="WP_165756739.1">
    <property type="nucleotide sequence ID" value="NZ_AP022605.1"/>
</dbReference>
<name>A0A1X1TK52_9MYCO</name>
<dbReference type="AlphaFoldDB" id="A0A1X1TK52"/>
<reference evidence="1" key="3">
    <citation type="submission" date="2020-02" db="EMBL/GenBank/DDBJ databases">
        <authorList>
            <person name="Matsumoto Y."/>
            <person name="Motooka D."/>
            <person name="Nakamura S."/>
        </authorList>
    </citation>
    <scope>NUCLEOTIDE SEQUENCE</scope>
    <source>
        <strain evidence="1">JCM 12405</strain>
    </source>
</reference>
<organism evidence="2 3">
    <name type="scientific">Mycolicibacterium doricum</name>
    <dbReference type="NCBI Taxonomy" id="126673"/>
    <lineage>
        <taxon>Bacteria</taxon>
        <taxon>Bacillati</taxon>
        <taxon>Actinomycetota</taxon>
        <taxon>Actinomycetes</taxon>
        <taxon>Mycobacteriales</taxon>
        <taxon>Mycobacteriaceae</taxon>
        <taxon>Mycolicibacterium</taxon>
    </lineage>
</organism>
<sequence length="71" mass="8499">MSRFRLRRLRPVLRGAPALLPGRRLSLPVWSSPLPVRLRLHRLPLSLSRRQVSRIRHRRLRVLRRVVRVGQ</sequence>
<dbReference type="EMBL" id="LQOS01000010">
    <property type="protein sequence ID" value="ORV44971.1"/>
    <property type="molecule type" value="Genomic_DNA"/>
</dbReference>
<reference evidence="1 4" key="2">
    <citation type="journal article" date="2019" name="Emerg. Microbes Infect.">
        <title>Comprehensive subspecies identification of 175 nontuberculous mycobacteria species based on 7547 genomic profiles.</title>
        <authorList>
            <person name="Matsumoto Y."/>
            <person name="Kinjo T."/>
            <person name="Motooka D."/>
            <person name="Nabeya D."/>
            <person name="Jung N."/>
            <person name="Uechi K."/>
            <person name="Horii T."/>
            <person name="Iida T."/>
            <person name="Fujita J."/>
            <person name="Nakamura S."/>
        </authorList>
    </citation>
    <scope>NUCLEOTIDE SEQUENCE [LARGE SCALE GENOMIC DNA]</scope>
    <source>
        <strain evidence="1 4">JCM 12405</strain>
    </source>
</reference>
<evidence type="ECO:0000313" key="3">
    <source>
        <dbReference type="Proteomes" id="UP000193564"/>
    </source>
</evidence>
<protein>
    <submittedName>
        <fullName evidence="2">Uncharacterized protein</fullName>
    </submittedName>
</protein>